<accession>A0ABD1M626</accession>
<reference evidence="2 3" key="1">
    <citation type="submission" date="2024-08" db="EMBL/GenBank/DDBJ databases">
        <title>Insights into the chromosomal genome structure of Flemingia macrophylla.</title>
        <authorList>
            <person name="Ding Y."/>
            <person name="Zhao Y."/>
            <person name="Bi W."/>
            <person name="Wu M."/>
            <person name="Zhao G."/>
            <person name="Gong Y."/>
            <person name="Li W."/>
            <person name="Zhang P."/>
        </authorList>
    </citation>
    <scope>NUCLEOTIDE SEQUENCE [LARGE SCALE GENOMIC DNA]</scope>
    <source>
        <strain evidence="2">DYQJB</strain>
        <tissue evidence="2">Leaf</tissue>
    </source>
</reference>
<protein>
    <submittedName>
        <fullName evidence="2">Uncharacterized protein</fullName>
    </submittedName>
</protein>
<evidence type="ECO:0000256" key="1">
    <source>
        <dbReference type="SAM" id="MobiDB-lite"/>
    </source>
</evidence>
<dbReference type="EMBL" id="JBGMDY010000006">
    <property type="protein sequence ID" value="KAL2331221.1"/>
    <property type="molecule type" value="Genomic_DNA"/>
</dbReference>
<evidence type="ECO:0000313" key="3">
    <source>
        <dbReference type="Proteomes" id="UP001603857"/>
    </source>
</evidence>
<gene>
    <name evidence="2" type="ORF">Fmac_018802</name>
</gene>
<sequence length="57" mass="6463">MAWVHAPSSSHHHKGSMHYSSHQTARKRSLPCQPSDHQSHSLTWSNLDHPCVPSQCH</sequence>
<name>A0ABD1M626_9FABA</name>
<dbReference type="AlphaFoldDB" id="A0ABD1M626"/>
<proteinExistence type="predicted"/>
<comment type="caution">
    <text evidence="2">The sequence shown here is derived from an EMBL/GenBank/DDBJ whole genome shotgun (WGS) entry which is preliminary data.</text>
</comment>
<organism evidence="2 3">
    <name type="scientific">Flemingia macrophylla</name>
    <dbReference type="NCBI Taxonomy" id="520843"/>
    <lineage>
        <taxon>Eukaryota</taxon>
        <taxon>Viridiplantae</taxon>
        <taxon>Streptophyta</taxon>
        <taxon>Embryophyta</taxon>
        <taxon>Tracheophyta</taxon>
        <taxon>Spermatophyta</taxon>
        <taxon>Magnoliopsida</taxon>
        <taxon>eudicotyledons</taxon>
        <taxon>Gunneridae</taxon>
        <taxon>Pentapetalae</taxon>
        <taxon>rosids</taxon>
        <taxon>fabids</taxon>
        <taxon>Fabales</taxon>
        <taxon>Fabaceae</taxon>
        <taxon>Papilionoideae</taxon>
        <taxon>50 kb inversion clade</taxon>
        <taxon>NPAAA clade</taxon>
        <taxon>indigoferoid/millettioid clade</taxon>
        <taxon>Phaseoleae</taxon>
        <taxon>Flemingia</taxon>
    </lineage>
</organism>
<feature type="region of interest" description="Disordered" evidence="1">
    <location>
        <begin position="1"/>
        <end position="57"/>
    </location>
</feature>
<evidence type="ECO:0000313" key="2">
    <source>
        <dbReference type="EMBL" id="KAL2331221.1"/>
    </source>
</evidence>
<keyword evidence="3" id="KW-1185">Reference proteome</keyword>
<dbReference type="Proteomes" id="UP001603857">
    <property type="component" value="Unassembled WGS sequence"/>
</dbReference>